<dbReference type="OrthoDB" id="1933664at2759"/>
<dbReference type="InterPro" id="IPR012442">
    <property type="entry name" value="DUF1645_plant"/>
</dbReference>
<dbReference type="Pfam" id="PF07816">
    <property type="entry name" value="DUF1645"/>
    <property type="match status" value="1"/>
</dbReference>
<feature type="compositionally biased region" description="Basic residues" evidence="1">
    <location>
        <begin position="240"/>
        <end position="251"/>
    </location>
</feature>
<keyword evidence="3" id="KW-1185">Reference proteome</keyword>
<feature type="compositionally biased region" description="Low complexity" evidence="1">
    <location>
        <begin position="213"/>
        <end position="226"/>
    </location>
</feature>
<evidence type="ECO:0000313" key="2">
    <source>
        <dbReference type="EMBL" id="KAF7124624.1"/>
    </source>
</evidence>
<dbReference type="Proteomes" id="UP000626092">
    <property type="component" value="Unassembled WGS sequence"/>
</dbReference>
<accession>A0A834L9P4</accession>
<comment type="caution">
    <text evidence="2">The sequence shown here is derived from an EMBL/GenBank/DDBJ whole genome shotgun (WGS) entry which is preliminary data.</text>
</comment>
<evidence type="ECO:0000256" key="1">
    <source>
        <dbReference type="SAM" id="MobiDB-lite"/>
    </source>
</evidence>
<feature type="compositionally biased region" description="Basic and acidic residues" evidence="1">
    <location>
        <begin position="200"/>
        <end position="209"/>
    </location>
</feature>
<feature type="compositionally biased region" description="Polar residues" evidence="1">
    <location>
        <begin position="188"/>
        <end position="199"/>
    </location>
</feature>
<dbReference type="PANTHER" id="PTHR33095">
    <property type="entry name" value="OS07G0619500 PROTEIN"/>
    <property type="match status" value="1"/>
</dbReference>
<proteinExistence type="predicted"/>
<evidence type="ECO:0000313" key="3">
    <source>
        <dbReference type="Proteomes" id="UP000626092"/>
    </source>
</evidence>
<dbReference type="AlphaFoldDB" id="A0A834L9P4"/>
<reference evidence="2" key="1">
    <citation type="submission" date="2019-11" db="EMBL/GenBank/DDBJ databases">
        <authorList>
            <person name="Liu Y."/>
            <person name="Hou J."/>
            <person name="Li T.-Q."/>
            <person name="Guan C.-H."/>
            <person name="Wu X."/>
            <person name="Wu H.-Z."/>
            <person name="Ling F."/>
            <person name="Zhang R."/>
            <person name="Shi X.-G."/>
            <person name="Ren J.-P."/>
            <person name="Chen E.-F."/>
            <person name="Sun J.-M."/>
        </authorList>
    </citation>
    <scope>NUCLEOTIDE SEQUENCE</scope>
    <source>
        <strain evidence="2">Adult_tree_wgs_1</strain>
        <tissue evidence="2">Leaves</tissue>
    </source>
</reference>
<name>A0A834L9P4_RHOSS</name>
<protein>
    <submittedName>
        <fullName evidence="2">Uncharacterized protein</fullName>
    </submittedName>
</protein>
<sequence length="303" mass="34017">MQASLEESKLTSSPSLTPEFSEQFNCKMKLLDFENQSRFIEEEEEADDDEEEEEFTFACVGAEESTVSAEDAFHDGQIKPVFPLFDQSLLLDRDSAPGREDLPRRPPVKKVFIEADDSPSPTAAEEKIDGLEGENAAEMYCAWSGKAVEASPEICKKSNSTGFSKIWRFRELANRSNSDGRDAFVFLKNNNESKTTSPSKTEEKREGEVKPASVSSNNNESRTTTSSKREELQNSDGGKGKVKSNGKKKKKETPPLSAHELHYVRNRALREGDRRRSYLPYRPELVGFFTNVNGGLSRNVHPF</sequence>
<gene>
    <name evidence="2" type="ORF">RHSIM_Rhsim12G0045800</name>
</gene>
<dbReference type="PANTHER" id="PTHR33095:SF114">
    <property type="entry name" value="DUF1645 FAMILY PROTEIN"/>
    <property type="match status" value="1"/>
</dbReference>
<organism evidence="2 3">
    <name type="scientific">Rhododendron simsii</name>
    <name type="common">Sims's rhododendron</name>
    <dbReference type="NCBI Taxonomy" id="118357"/>
    <lineage>
        <taxon>Eukaryota</taxon>
        <taxon>Viridiplantae</taxon>
        <taxon>Streptophyta</taxon>
        <taxon>Embryophyta</taxon>
        <taxon>Tracheophyta</taxon>
        <taxon>Spermatophyta</taxon>
        <taxon>Magnoliopsida</taxon>
        <taxon>eudicotyledons</taxon>
        <taxon>Gunneridae</taxon>
        <taxon>Pentapetalae</taxon>
        <taxon>asterids</taxon>
        <taxon>Ericales</taxon>
        <taxon>Ericaceae</taxon>
        <taxon>Ericoideae</taxon>
        <taxon>Rhodoreae</taxon>
        <taxon>Rhododendron</taxon>
    </lineage>
</organism>
<dbReference type="EMBL" id="WJXA01000012">
    <property type="protein sequence ID" value="KAF7124624.1"/>
    <property type="molecule type" value="Genomic_DNA"/>
</dbReference>
<feature type="region of interest" description="Disordered" evidence="1">
    <location>
        <begin position="185"/>
        <end position="262"/>
    </location>
</feature>